<dbReference type="RefSeq" id="WP_311936297.1">
    <property type="nucleotide sequence ID" value="NZ_JAVSCK010000001.1"/>
</dbReference>
<proteinExistence type="predicted"/>
<organism evidence="2 3">
    <name type="scientific">Hwangdonia seohaensis</name>
    <dbReference type="NCBI Taxonomy" id="1240727"/>
    <lineage>
        <taxon>Bacteria</taxon>
        <taxon>Pseudomonadati</taxon>
        <taxon>Bacteroidota</taxon>
        <taxon>Flavobacteriia</taxon>
        <taxon>Flavobacteriales</taxon>
        <taxon>Flavobacteriaceae</taxon>
        <taxon>Hwangdonia</taxon>
    </lineage>
</organism>
<evidence type="ECO:0000313" key="2">
    <source>
        <dbReference type="EMBL" id="MFD1161428.1"/>
    </source>
</evidence>
<keyword evidence="3" id="KW-1185">Reference proteome</keyword>
<keyword evidence="1" id="KW-1133">Transmembrane helix</keyword>
<name>A0ABW3R8Y6_9FLAO</name>
<keyword evidence="1" id="KW-0472">Membrane</keyword>
<comment type="caution">
    <text evidence="2">The sequence shown here is derived from an EMBL/GenBank/DDBJ whole genome shotgun (WGS) entry which is preliminary data.</text>
</comment>
<accession>A0ABW3R8Y6</accession>
<feature type="transmembrane region" description="Helical" evidence="1">
    <location>
        <begin position="47"/>
        <end position="70"/>
    </location>
</feature>
<keyword evidence="1" id="KW-0812">Transmembrane</keyword>
<evidence type="ECO:0008006" key="4">
    <source>
        <dbReference type="Google" id="ProtNLM"/>
    </source>
</evidence>
<protein>
    <recommendedName>
        <fullName evidence="4">Phage holin family protein</fullName>
    </recommendedName>
</protein>
<evidence type="ECO:0000313" key="3">
    <source>
        <dbReference type="Proteomes" id="UP001597163"/>
    </source>
</evidence>
<sequence length="115" mass="12639">MSLSESIGKTNAKASEIGEKYLKTSYDYYKLKIFQQLSISISMVFKAIIIGGLLLMGLCFLGIALAFSIGKAMDSYMLGFVIVGAVFILLSVIALLTRKHINNITVKALSEKFFD</sequence>
<dbReference type="EMBL" id="JBHTLJ010000001">
    <property type="protein sequence ID" value="MFD1161428.1"/>
    <property type="molecule type" value="Genomic_DNA"/>
</dbReference>
<evidence type="ECO:0000256" key="1">
    <source>
        <dbReference type="SAM" id="Phobius"/>
    </source>
</evidence>
<reference evidence="3" key="1">
    <citation type="journal article" date="2019" name="Int. J. Syst. Evol. Microbiol.">
        <title>The Global Catalogue of Microorganisms (GCM) 10K type strain sequencing project: providing services to taxonomists for standard genome sequencing and annotation.</title>
        <authorList>
            <consortium name="The Broad Institute Genomics Platform"/>
            <consortium name="The Broad Institute Genome Sequencing Center for Infectious Disease"/>
            <person name="Wu L."/>
            <person name="Ma J."/>
        </authorList>
    </citation>
    <scope>NUCLEOTIDE SEQUENCE [LARGE SCALE GENOMIC DNA]</scope>
    <source>
        <strain evidence="3">CCUG 63246</strain>
    </source>
</reference>
<gene>
    <name evidence="2" type="ORF">ACFQ2E_03310</name>
</gene>
<feature type="transmembrane region" description="Helical" evidence="1">
    <location>
        <begin position="76"/>
        <end position="97"/>
    </location>
</feature>
<dbReference type="Proteomes" id="UP001597163">
    <property type="component" value="Unassembled WGS sequence"/>
</dbReference>